<name>A0A6H5HU29_9HYME</name>
<keyword evidence="3" id="KW-1185">Reference proteome</keyword>
<dbReference type="EMBL" id="CADCXV010000214">
    <property type="protein sequence ID" value="CAB0028936.1"/>
    <property type="molecule type" value="Genomic_DNA"/>
</dbReference>
<evidence type="ECO:0000256" key="1">
    <source>
        <dbReference type="SAM" id="MobiDB-lite"/>
    </source>
</evidence>
<organism evidence="2 3">
    <name type="scientific">Trichogramma brassicae</name>
    <dbReference type="NCBI Taxonomy" id="86971"/>
    <lineage>
        <taxon>Eukaryota</taxon>
        <taxon>Metazoa</taxon>
        <taxon>Ecdysozoa</taxon>
        <taxon>Arthropoda</taxon>
        <taxon>Hexapoda</taxon>
        <taxon>Insecta</taxon>
        <taxon>Pterygota</taxon>
        <taxon>Neoptera</taxon>
        <taxon>Endopterygota</taxon>
        <taxon>Hymenoptera</taxon>
        <taxon>Apocrita</taxon>
        <taxon>Proctotrupomorpha</taxon>
        <taxon>Chalcidoidea</taxon>
        <taxon>Trichogrammatidae</taxon>
        <taxon>Trichogramma</taxon>
    </lineage>
</organism>
<reference evidence="2 3" key="1">
    <citation type="submission" date="2020-02" db="EMBL/GenBank/DDBJ databases">
        <authorList>
            <person name="Ferguson B K."/>
        </authorList>
    </citation>
    <scope>NUCLEOTIDE SEQUENCE [LARGE SCALE GENOMIC DNA]</scope>
</reference>
<evidence type="ECO:0000313" key="3">
    <source>
        <dbReference type="Proteomes" id="UP000479190"/>
    </source>
</evidence>
<gene>
    <name evidence="2" type="ORF">TBRA_LOCUS1046</name>
</gene>
<proteinExistence type="predicted"/>
<dbReference type="Proteomes" id="UP000479190">
    <property type="component" value="Unassembled WGS sequence"/>
</dbReference>
<dbReference type="AlphaFoldDB" id="A0A6H5HU29"/>
<accession>A0A6H5HU29</accession>
<feature type="region of interest" description="Disordered" evidence="1">
    <location>
        <begin position="23"/>
        <end position="46"/>
    </location>
</feature>
<protein>
    <submittedName>
        <fullName evidence="2">Uncharacterized protein</fullName>
    </submittedName>
</protein>
<evidence type="ECO:0000313" key="2">
    <source>
        <dbReference type="EMBL" id="CAB0028936.1"/>
    </source>
</evidence>
<sequence>MPKGADAFSIYIRALEGRRRCGRTRCSSSQPRQVGSAADEGTQRNNDGSTYGLLSALKQVAVDKMTEMLLRASGASTQMSRNINADDTLHWFCAHWAGCRLLRGMFYDIVNEGIASNGAYQRYRHAWADTVLYLATAPRYATMSGTEENSGLRESSGKCVNPHLARHWNDLLHVTCRERPVQQMVELITQHNPLIQRPRDEWDNTPLHWGLERRICKAHRTALCTAWRRIGIMRLMVQVTRDLHSFARGKDLTRIRDIML</sequence>